<sequence>MAPKGNKRSTKEPSLSTTTKMPPPPQTDEDTKPPSWPALKPLIPASDLYLETLLDDQILIIRNFLTSTLCKTYVSFLSSLPLVTTPKRLKKDEAVRVNDRYQVHDPAFAERLWSSTALKQLISEDGAVACASAELWGGEVLGLNPNIRIYRYGPGQFFDKH</sequence>
<feature type="non-terminal residue" evidence="2">
    <location>
        <position position="161"/>
    </location>
</feature>
<evidence type="ECO:0000313" key="2">
    <source>
        <dbReference type="EMBL" id="OJD09839.1"/>
    </source>
</evidence>
<name>A0A1J9Q0P2_9EURO</name>
<evidence type="ECO:0000256" key="1">
    <source>
        <dbReference type="SAM" id="MobiDB-lite"/>
    </source>
</evidence>
<comment type="caution">
    <text evidence="2">The sequence shown here is derived from an EMBL/GenBank/DDBJ whole genome shotgun (WGS) entry which is preliminary data.</text>
</comment>
<dbReference type="Proteomes" id="UP000182235">
    <property type="component" value="Unassembled WGS sequence"/>
</dbReference>
<proteinExistence type="predicted"/>
<dbReference type="AlphaFoldDB" id="A0A1J9Q0P2"/>
<dbReference type="EMBL" id="LGRN01001096">
    <property type="protein sequence ID" value="OJD09839.1"/>
    <property type="molecule type" value="Genomic_DNA"/>
</dbReference>
<evidence type="ECO:0008006" key="4">
    <source>
        <dbReference type="Google" id="ProtNLM"/>
    </source>
</evidence>
<dbReference type="Gene3D" id="2.60.120.620">
    <property type="entry name" value="q2cbj1_9rhob like domain"/>
    <property type="match status" value="1"/>
</dbReference>
<protein>
    <recommendedName>
        <fullName evidence="4">Prolyl 4-hydroxylase alpha subunit Fe(2+) 2OG dioxygenase domain-containing protein</fullName>
    </recommendedName>
</protein>
<dbReference type="OrthoDB" id="69177at2759"/>
<gene>
    <name evidence="2" type="ORF">AJ78_08898</name>
</gene>
<dbReference type="VEuPathDB" id="FungiDB:AJ78_08898"/>
<reference evidence="2 3" key="1">
    <citation type="submission" date="2015-07" db="EMBL/GenBank/DDBJ databases">
        <title>Emmonsia species relationships and genome sequence.</title>
        <authorList>
            <consortium name="The Broad Institute Genomics Platform"/>
            <person name="Cuomo C.A."/>
            <person name="Munoz J.F."/>
            <person name="Imamovic A."/>
            <person name="Priest M.E."/>
            <person name="Young S."/>
            <person name="Clay O.K."/>
            <person name="McEwen J.G."/>
        </authorList>
    </citation>
    <scope>NUCLEOTIDE SEQUENCE [LARGE SCALE GENOMIC DNA]</scope>
    <source>
        <strain evidence="2 3">UAMH 9510</strain>
    </source>
</reference>
<keyword evidence="3" id="KW-1185">Reference proteome</keyword>
<accession>A0A1J9Q0P2</accession>
<feature type="region of interest" description="Disordered" evidence="1">
    <location>
        <begin position="1"/>
        <end position="37"/>
    </location>
</feature>
<organism evidence="2 3">
    <name type="scientific">Emergomyces pasteurianus Ep9510</name>
    <dbReference type="NCBI Taxonomy" id="1447872"/>
    <lineage>
        <taxon>Eukaryota</taxon>
        <taxon>Fungi</taxon>
        <taxon>Dikarya</taxon>
        <taxon>Ascomycota</taxon>
        <taxon>Pezizomycotina</taxon>
        <taxon>Eurotiomycetes</taxon>
        <taxon>Eurotiomycetidae</taxon>
        <taxon>Onygenales</taxon>
        <taxon>Ajellomycetaceae</taxon>
        <taxon>Emergomyces</taxon>
    </lineage>
</organism>
<evidence type="ECO:0000313" key="3">
    <source>
        <dbReference type="Proteomes" id="UP000182235"/>
    </source>
</evidence>